<accession>A0A6A9UW71</accession>
<dbReference type="AlphaFoldDB" id="A0A6A9UW71"/>
<evidence type="ECO:0000259" key="1">
    <source>
        <dbReference type="Pfam" id="PF00485"/>
    </source>
</evidence>
<dbReference type="GO" id="GO:0016301">
    <property type="term" value="F:kinase activity"/>
    <property type="evidence" value="ECO:0007669"/>
    <property type="project" value="UniProtKB-KW"/>
</dbReference>
<gene>
    <name evidence="2" type="ORF">GC722_07470</name>
</gene>
<keyword evidence="2" id="KW-0808">Transferase</keyword>
<reference evidence="2 3" key="1">
    <citation type="submission" date="2019-12" db="EMBL/GenBank/DDBJ databases">
        <title>Auraticoccus cholistani sp. nov., an actinomycete isolated from soil of Cholistan desert.</title>
        <authorList>
            <person name="Cheema M.T."/>
        </authorList>
    </citation>
    <scope>NUCLEOTIDE SEQUENCE [LARGE SCALE GENOMIC DNA]</scope>
    <source>
        <strain evidence="2 3">F435</strain>
    </source>
</reference>
<keyword evidence="3" id="KW-1185">Reference proteome</keyword>
<comment type="caution">
    <text evidence="2">The sequence shown here is derived from an EMBL/GenBank/DDBJ whole genome shotgun (WGS) entry which is preliminary data.</text>
</comment>
<keyword evidence="2" id="KW-0418">Kinase</keyword>
<dbReference type="PANTHER" id="PTHR10285">
    <property type="entry name" value="URIDINE KINASE"/>
    <property type="match status" value="1"/>
</dbReference>
<name>A0A6A9UW71_9ACTN</name>
<dbReference type="GO" id="GO:0005524">
    <property type="term" value="F:ATP binding"/>
    <property type="evidence" value="ECO:0007669"/>
    <property type="project" value="InterPro"/>
</dbReference>
<organism evidence="2 3">
    <name type="scientific">Auraticoccus cholistanensis</name>
    <dbReference type="NCBI Taxonomy" id="2656650"/>
    <lineage>
        <taxon>Bacteria</taxon>
        <taxon>Bacillati</taxon>
        <taxon>Actinomycetota</taxon>
        <taxon>Actinomycetes</taxon>
        <taxon>Propionibacteriales</taxon>
        <taxon>Propionibacteriaceae</taxon>
        <taxon>Auraticoccus</taxon>
    </lineage>
</organism>
<feature type="domain" description="Phosphoribulokinase/uridine kinase" evidence="1">
    <location>
        <begin position="32"/>
        <end position="213"/>
    </location>
</feature>
<dbReference type="RefSeq" id="WP_156609375.1">
    <property type="nucleotide sequence ID" value="NZ_WPCU01000005.1"/>
</dbReference>
<dbReference type="Gene3D" id="3.40.50.300">
    <property type="entry name" value="P-loop containing nucleotide triphosphate hydrolases"/>
    <property type="match status" value="2"/>
</dbReference>
<dbReference type="NCBIfam" id="NF006743">
    <property type="entry name" value="PRK09270.1-2"/>
    <property type="match status" value="1"/>
</dbReference>
<protein>
    <submittedName>
        <fullName evidence="2">Nucleoside/nucleotide kinase family protein</fullName>
    </submittedName>
</protein>
<dbReference type="Pfam" id="PF00485">
    <property type="entry name" value="PRK"/>
    <property type="match status" value="1"/>
</dbReference>
<dbReference type="InterPro" id="IPR006083">
    <property type="entry name" value="PRK/URK"/>
</dbReference>
<dbReference type="InterPro" id="IPR027417">
    <property type="entry name" value="P-loop_NTPase"/>
</dbReference>
<proteinExistence type="predicted"/>
<sequence length="215" mass="23440">MSRTAPQPVALGVEDLLARARRLAERGPRTLLGITGAPGAGKSTLAAAVVEALGPDLAVLVPMDGFHLAERTLLAWGRRERKGAWDTFDVDGYLHLLRRLRAAREPVVHAPDFDRALEEPIGSAIPVHRAVPLVVTEGNYLLTTEGSWGGVAALLDECWYLELDDEVRLDRLTRRHEQHGKAPEAAAGWARGTDQRNAELVARSRDRADLVVTVA</sequence>
<evidence type="ECO:0000313" key="2">
    <source>
        <dbReference type="EMBL" id="MVA75862.1"/>
    </source>
</evidence>
<dbReference type="SUPFAM" id="SSF52540">
    <property type="entry name" value="P-loop containing nucleoside triphosphate hydrolases"/>
    <property type="match status" value="1"/>
</dbReference>
<evidence type="ECO:0000313" key="3">
    <source>
        <dbReference type="Proteomes" id="UP000435304"/>
    </source>
</evidence>
<dbReference type="EMBL" id="WPCU01000005">
    <property type="protein sequence ID" value="MVA75862.1"/>
    <property type="molecule type" value="Genomic_DNA"/>
</dbReference>
<dbReference type="Proteomes" id="UP000435304">
    <property type="component" value="Unassembled WGS sequence"/>
</dbReference>